<sequence length="175" mass="20052">MDAATVIKYAKEAIEQLMKADAKLRKRIQSKMKTRTMSDVAVLETVIERCYQSSNRQLLEDLEKHNIPKRIEKVSRTVCATHYHCWTDESYSRGPFTLITCAEQESQWNSNKALRLAAGAVGGIFMLGIPLVITARINYSIIEHVREIEEELTYVIKEIETLYDQIDSIMIANLV</sequence>
<dbReference type="EMBL" id="JBGFUD010000516">
    <property type="protein sequence ID" value="MFH4974687.1"/>
    <property type="molecule type" value="Genomic_DNA"/>
</dbReference>
<feature type="transmembrane region" description="Helical" evidence="1">
    <location>
        <begin position="113"/>
        <end position="133"/>
    </location>
</feature>
<comment type="caution">
    <text evidence="2">The sequence shown here is derived from an EMBL/GenBank/DDBJ whole genome shotgun (WGS) entry which is preliminary data.</text>
</comment>
<accession>A0ABD6EDC0</accession>
<dbReference type="Proteomes" id="UP001608902">
    <property type="component" value="Unassembled WGS sequence"/>
</dbReference>
<gene>
    <name evidence="2" type="ORF">AB6A40_001396</name>
</gene>
<evidence type="ECO:0000256" key="1">
    <source>
        <dbReference type="SAM" id="Phobius"/>
    </source>
</evidence>
<proteinExistence type="predicted"/>
<reference evidence="2 3" key="1">
    <citation type="submission" date="2024-08" db="EMBL/GenBank/DDBJ databases">
        <title>Gnathostoma spinigerum genome.</title>
        <authorList>
            <person name="Gonzalez-Bertolin B."/>
            <person name="Monzon S."/>
            <person name="Zaballos A."/>
            <person name="Jimenez P."/>
            <person name="Dekumyoy P."/>
            <person name="Varona S."/>
            <person name="Cuesta I."/>
            <person name="Sumanam S."/>
            <person name="Adisakwattana P."/>
            <person name="Gasser R.B."/>
            <person name="Hernandez-Gonzalez A."/>
            <person name="Young N.D."/>
            <person name="Perteguer M.J."/>
        </authorList>
    </citation>
    <scope>NUCLEOTIDE SEQUENCE [LARGE SCALE GENOMIC DNA]</scope>
    <source>
        <strain evidence="2">AL3</strain>
        <tissue evidence="2">Liver</tissue>
    </source>
</reference>
<name>A0ABD6EDC0_9BILA</name>
<dbReference type="AlphaFoldDB" id="A0ABD6EDC0"/>
<evidence type="ECO:0000313" key="2">
    <source>
        <dbReference type="EMBL" id="MFH4974687.1"/>
    </source>
</evidence>
<keyword evidence="1" id="KW-1133">Transmembrane helix</keyword>
<evidence type="ECO:0000313" key="3">
    <source>
        <dbReference type="Proteomes" id="UP001608902"/>
    </source>
</evidence>
<protein>
    <submittedName>
        <fullName evidence="2">Uncharacterized protein</fullName>
    </submittedName>
</protein>
<keyword evidence="1" id="KW-0472">Membrane</keyword>
<keyword evidence="3" id="KW-1185">Reference proteome</keyword>
<organism evidence="2 3">
    <name type="scientific">Gnathostoma spinigerum</name>
    <dbReference type="NCBI Taxonomy" id="75299"/>
    <lineage>
        <taxon>Eukaryota</taxon>
        <taxon>Metazoa</taxon>
        <taxon>Ecdysozoa</taxon>
        <taxon>Nematoda</taxon>
        <taxon>Chromadorea</taxon>
        <taxon>Rhabditida</taxon>
        <taxon>Spirurina</taxon>
        <taxon>Gnathostomatomorpha</taxon>
        <taxon>Gnathostomatoidea</taxon>
        <taxon>Gnathostomatidae</taxon>
        <taxon>Gnathostoma</taxon>
    </lineage>
</organism>
<keyword evidence="1" id="KW-0812">Transmembrane</keyword>